<dbReference type="EMBL" id="JASCIQ010000017">
    <property type="protein sequence ID" value="MDI3405616.1"/>
    <property type="molecule type" value="Genomic_DNA"/>
</dbReference>
<gene>
    <name evidence="2" type="ORF">QIS96_17535</name>
</gene>
<organism evidence="2 3">
    <name type="scientific">Streptomyces cavernicola</name>
    <dbReference type="NCBI Taxonomy" id="3043613"/>
    <lineage>
        <taxon>Bacteria</taxon>
        <taxon>Bacillati</taxon>
        <taxon>Actinomycetota</taxon>
        <taxon>Actinomycetes</taxon>
        <taxon>Kitasatosporales</taxon>
        <taxon>Streptomycetaceae</taxon>
        <taxon>Streptomyces</taxon>
    </lineage>
</organism>
<comment type="caution">
    <text evidence="2">The sequence shown here is derived from an EMBL/GenBank/DDBJ whole genome shotgun (WGS) entry which is preliminary data.</text>
</comment>
<dbReference type="SUPFAM" id="SSF75304">
    <property type="entry name" value="Amidase signature (AS) enzymes"/>
    <property type="match status" value="1"/>
</dbReference>
<dbReference type="InterPro" id="IPR023631">
    <property type="entry name" value="Amidase_dom"/>
</dbReference>
<reference evidence="2 3" key="1">
    <citation type="submission" date="2023-05" db="EMBL/GenBank/DDBJ databases">
        <title>Draft genome sequence of Streptomyces sp. B-S-A6 isolated from a cave soil in Thailand.</title>
        <authorList>
            <person name="Chamroensaksri N."/>
            <person name="Muangham S."/>
        </authorList>
    </citation>
    <scope>NUCLEOTIDE SEQUENCE [LARGE SCALE GENOMIC DNA]</scope>
    <source>
        <strain evidence="2 3">B-S-A6</strain>
    </source>
</reference>
<accession>A0ABT6SBP4</accession>
<sequence>MRTRPTLVDTAHALASGVTTSQEIVESVLAAAEATEPDVHAYVALDAAAARAAARTADATPAAERGPLHGLPVGVKDLIATAGLKTRAGSHSWTHPTDEDAAVVRRLRAAGGIVTGKQHTHEFGYGLDEPPTRHPHDPGRYAGGSTIGGAVSVAVGSSLAAIGTDGGGSIRKPAALHGLVGLKPTHGLVDTAGVVPGVTTNDHVGWITTTVADSALLLAALTGLDPVRTDEGVAGLRIGCVGYFFRDLEPAVDAAVRRGLDRLAAAGAEIVWFEIPELDLVPEAHGTIGASGAAAHHRDVPAHVRAEYAPGVREFLDRAERITEDETARARRVREDVRHAVDAALDRERIDALCSPTLALGALPLATMKPEHDLPRYCRLTAPFNLTGHPAVSVPVERGDEPVGLQVAARYGADAMTLRVAAAVEARHCRPGDGRSGPRT</sequence>
<protein>
    <submittedName>
        <fullName evidence="2">Amidase</fullName>
    </submittedName>
</protein>
<keyword evidence="3" id="KW-1185">Reference proteome</keyword>
<evidence type="ECO:0000259" key="1">
    <source>
        <dbReference type="Pfam" id="PF01425"/>
    </source>
</evidence>
<dbReference type="PANTHER" id="PTHR11895:SF176">
    <property type="entry name" value="AMIDASE AMID-RELATED"/>
    <property type="match status" value="1"/>
</dbReference>
<name>A0ABT6SBP4_9ACTN</name>
<dbReference type="InterPro" id="IPR036928">
    <property type="entry name" value="AS_sf"/>
</dbReference>
<evidence type="ECO:0000313" key="2">
    <source>
        <dbReference type="EMBL" id="MDI3405616.1"/>
    </source>
</evidence>
<dbReference type="Proteomes" id="UP001223978">
    <property type="component" value="Unassembled WGS sequence"/>
</dbReference>
<dbReference type="Pfam" id="PF01425">
    <property type="entry name" value="Amidase"/>
    <property type="match status" value="1"/>
</dbReference>
<proteinExistence type="predicted"/>
<dbReference type="PANTHER" id="PTHR11895">
    <property type="entry name" value="TRANSAMIDASE"/>
    <property type="match status" value="1"/>
</dbReference>
<dbReference type="RefSeq" id="WP_282543555.1">
    <property type="nucleotide sequence ID" value="NZ_JASCIQ010000017.1"/>
</dbReference>
<dbReference type="Gene3D" id="3.90.1300.10">
    <property type="entry name" value="Amidase signature (AS) domain"/>
    <property type="match status" value="1"/>
</dbReference>
<feature type="domain" description="Amidase" evidence="1">
    <location>
        <begin position="23"/>
        <end position="418"/>
    </location>
</feature>
<dbReference type="InterPro" id="IPR000120">
    <property type="entry name" value="Amidase"/>
</dbReference>
<evidence type="ECO:0000313" key="3">
    <source>
        <dbReference type="Proteomes" id="UP001223978"/>
    </source>
</evidence>